<gene>
    <name evidence="2" type="ORF">LCPAC406_00660</name>
</gene>
<feature type="transmembrane region" description="Helical" evidence="1">
    <location>
        <begin position="6"/>
        <end position="33"/>
    </location>
</feature>
<evidence type="ECO:0008006" key="3">
    <source>
        <dbReference type="Google" id="ProtNLM"/>
    </source>
</evidence>
<sequence length="98" mass="10794">MTLGLILIPTCGNIATSFVYAKLFTNGIILFIYEIIESLSPLVLIIDSINPTCLLLFVAWSGHKCNDDIMMLALAINIIEEFTVIMIMVDIASTLSQI</sequence>
<reference evidence="2" key="1">
    <citation type="journal article" date="2019" name="MBio">
        <title>Virus Genomes from Deep Sea Sediments Expand the Ocean Megavirome and Support Independent Origins of Viral Gigantism.</title>
        <authorList>
            <person name="Backstrom D."/>
            <person name="Yutin N."/>
            <person name="Jorgensen S.L."/>
            <person name="Dharamshi J."/>
            <person name="Homa F."/>
            <person name="Zaremba-Niedwiedzka K."/>
            <person name="Spang A."/>
            <person name="Wolf Y.I."/>
            <person name="Koonin E.V."/>
            <person name="Ettema T.J."/>
        </authorList>
    </citation>
    <scope>NUCLEOTIDE SEQUENCE</scope>
</reference>
<name>A0A481ZEX5_9VIRU</name>
<keyword evidence="1" id="KW-0472">Membrane</keyword>
<evidence type="ECO:0000256" key="1">
    <source>
        <dbReference type="SAM" id="Phobius"/>
    </source>
</evidence>
<organism evidence="2">
    <name type="scientific">Pithovirus LCPAC406</name>
    <dbReference type="NCBI Taxonomy" id="2506599"/>
    <lineage>
        <taxon>Viruses</taxon>
        <taxon>Pithoviruses</taxon>
    </lineage>
</organism>
<protein>
    <recommendedName>
        <fullName evidence="3">Transmembrane protein</fullName>
    </recommendedName>
</protein>
<proteinExistence type="predicted"/>
<keyword evidence="1" id="KW-1133">Transmembrane helix</keyword>
<feature type="transmembrane region" description="Helical" evidence="1">
    <location>
        <begin position="42"/>
        <end position="63"/>
    </location>
</feature>
<dbReference type="EMBL" id="MK500604">
    <property type="protein sequence ID" value="QBK93752.1"/>
    <property type="molecule type" value="Genomic_DNA"/>
</dbReference>
<keyword evidence="1" id="KW-0812">Transmembrane</keyword>
<evidence type="ECO:0000313" key="2">
    <source>
        <dbReference type="EMBL" id="QBK93752.1"/>
    </source>
</evidence>
<feature type="transmembrane region" description="Helical" evidence="1">
    <location>
        <begin position="69"/>
        <end position="89"/>
    </location>
</feature>
<accession>A0A481ZEX5</accession>